<evidence type="ECO:0000256" key="6">
    <source>
        <dbReference type="SAM" id="MobiDB-lite"/>
    </source>
</evidence>
<dbReference type="InterPro" id="IPR011701">
    <property type="entry name" value="MFS"/>
</dbReference>
<dbReference type="FunFam" id="1.20.1250.20:FF:000013">
    <property type="entry name" value="MFS general substrate transporter"/>
    <property type="match status" value="1"/>
</dbReference>
<feature type="transmembrane region" description="Helical" evidence="7">
    <location>
        <begin position="148"/>
        <end position="167"/>
    </location>
</feature>
<keyword evidence="3 7" id="KW-0812">Transmembrane</keyword>
<keyword evidence="5 7" id="KW-0472">Membrane</keyword>
<keyword evidence="4 7" id="KW-1133">Transmembrane helix</keyword>
<keyword evidence="10" id="KW-1185">Reference proteome</keyword>
<dbReference type="InterPro" id="IPR020846">
    <property type="entry name" value="MFS_dom"/>
</dbReference>
<protein>
    <submittedName>
        <fullName evidence="9">MFS general substrate transporter</fullName>
    </submittedName>
</protein>
<feature type="transmembrane region" description="Helical" evidence="7">
    <location>
        <begin position="77"/>
        <end position="95"/>
    </location>
</feature>
<reference evidence="9 10" key="1">
    <citation type="journal article" date="2018" name="Mol. Biol. Evol.">
        <title>Broad Genomic Sampling Reveals a Smut Pathogenic Ancestry of the Fungal Clade Ustilaginomycotina.</title>
        <authorList>
            <person name="Kijpornyongpan T."/>
            <person name="Mondo S.J."/>
            <person name="Barry K."/>
            <person name="Sandor L."/>
            <person name="Lee J."/>
            <person name="Lipzen A."/>
            <person name="Pangilinan J."/>
            <person name="LaButti K."/>
            <person name="Hainaut M."/>
            <person name="Henrissat B."/>
            <person name="Grigoriev I.V."/>
            <person name="Spatafora J.W."/>
            <person name="Aime M.C."/>
        </authorList>
    </citation>
    <scope>NUCLEOTIDE SEQUENCE [LARGE SCALE GENOMIC DNA]</scope>
    <source>
        <strain evidence="9 10">MCA 5214</strain>
    </source>
</reference>
<evidence type="ECO:0000313" key="9">
    <source>
        <dbReference type="EMBL" id="PWN29180.1"/>
    </source>
</evidence>
<evidence type="ECO:0000313" key="10">
    <source>
        <dbReference type="Proteomes" id="UP000245884"/>
    </source>
</evidence>
<evidence type="ECO:0000256" key="1">
    <source>
        <dbReference type="ARBA" id="ARBA00004141"/>
    </source>
</evidence>
<dbReference type="PANTHER" id="PTHR43791:SF19">
    <property type="entry name" value="TRANSPORTER, PUTATIVE (AFU_ORTHOLOGUE AFUA_1G01812)-RELATED"/>
    <property type="match status" value="1"/>
</dbReference>
<feature type="transmembrane region" description="Helical" evidence="7">
    <location>
        <begin position="115"/>
        <end position="136"/>
    </location>
</feature>
<gene>
    <name evidence="9" type="ORF">BDZ90DRAFT_278560</name>
</gene>
<dbReference type="EMBL" id="KZ819664">
    <property type="protein sequence ID" value="PWN29180.1"/>
    <property type="molecule type" value="Genomic_DNA"/>
</dbReference>
<feature type="region of interest" description="Disordered" evidence="6">
    <location>
        <begin position="1"/>
        <end position="51"/>
    </location>
</feature>
<organism evidence="9 10">
    <name type="scientific">Jaminaea rosea</name>
    <dbReference type="NCBI Taxonomy" id="1569628"/>
    <lineage>
        <taxon>Eukaryota</taxon>
        <taxon>Fungi</taxon>
        <taxon>Dikarya</taxon>
        <taxon>Basidiomycota</taxon>
        <taxon>Ustilaginomycotina</taxon>
        <taxon>Exobasidiomycetes</taxon>
        <taxon>Microstromatales</taxon>
        <taxon>Microstromatales incertae sedis</taxon>
        <taxon>Jaminaea</taxon>
    </lineage>
</organism>
<accession>A0A316UV51</accession>
<dbReference type="GO" id="GO:0016020">
    <property type="term" value="C:membrane"/>
    <property type="evidence" value="ECO:0007669"/>
    <property type="project" value="UniProtKB-SubCell"/>
</dbReference>
<dbReference type="STRING" id="1569628.A0A316UV51"/>
<feature type="compositionally biased region" description="Basic and acidic residues" evidence="6">
    <location>
        <begin position="1"/>
        <end position="21"/>
    </location>
</feature>
<comment type="subcellular location">
    <subcellularLocation>
        <location evidence="1">Membrane</location>
        <topology evidence="1">Multi-pass membrane protein</topology>
    </subcellularLocation>
</comment>
<dbReference type="PANTHER" id="PTHR43791">
    <property type="entry name" value="PERMEASE-RELATED"/>
    <property type="match status" value="1"/>
</dbReference>
<feature type="transmembrane region" description="Helical" evidence="7">
    <location>
        <begin position="205"/>
        <end position="227"/>
    </location>
</feature>
<dbReference type="OrthoDB" id="2962993at2759"/>
<dbReference type="RefSeq" id="XP_025363792.1">
    <property type="nucleotide sequence ID" value="XM_025509099.1"/>
</dbReference>
<evidence type="ECO:0000256" key="4">
    <source>
        <dbReference type="ARBA" id="ARBA00022989"/>
    </source>
</evidence>
<dbReference type="GeneID" id="37030922"/>
<sequence length="578" mass="63170">MSSAGEKDSKGSNSPGERDGGHVLGATRTYSRDNDSAEANKAALGPQPVDPLDAASKQWDFSDIDEKKLRRKIDFRLIPFLSLLYLLSFLDRSAIGNARLFHLEDELGMRGTQYNVAASIFYFSYAFFEVPSNVLLKRLTPSKWFGTITMLVGVCMLAQGVVTNYAGLLGARFALGVAEAGLFPGAQLLLSGWYPRKSFGLRSAIFFSAATVSGAFGGLLAVGLSKIRAGEYSEENDAWRWIFIVIGLATFVAGVSAFWLCADFPDTAKFLTPKERAWVVANLQADSQYSAAGESFTWRNFWKGWADIKTWVAALAYMGVDGPLYAFSVFTPTIIKSLGSYDSIESNLLSVPIYVFACIVTVAVGFLADRYGRRALINLILIVVGIIGYAILIGVDPRQTPGASYFGIYLAAAGIYPLIANTIALTGSHIEGTYKRGVVMGVVISWGNINGAATSQVYLPRQSPRYQMGHGIIILYLGIGWISSALYLYLIKRANAQRERGECSEIILDHMPESEAVPAAEEARAKAIADVRAQGGGLRNRWKAIKMQLHMESGMTYASVDEAKRLRGDDYSGHRYSY</sequence>
<evidence type="ECO:0000256" key="7">
    <source>
        <dbReference type="SAM" id="Phobius"/>
    </source>
</evidence>
<feature type="transmembrane region" description="Helical" evidence="7">
    <location>
        <begin position="308"/>
        <end position="328"/>
    </location>
</feature>
<feature type="transmembrane region" description="Helical" evidence="7">
    <location>
        <begin position="375"/>
        <end position="394"/>
    </location>
</feature>
<evidence type="ECO:0000259" key="8">
    <source>
        <dbReference type="PROSITE" id="PS50850"/>
    </source>
</evidence>
<dbReference type="GO" id="GO:0022857">
    <property type="term" value="F:transmembrane transporter activity"/>
    <property type="evidence" value="ECO:0007669"/>
    <property type="project" value="InterPro"/>
</dbReference>
<feature type="domain" description="Major facilitator superfamily (MFS) profile" evidence="8">
    <location>
        <begin position="77"/>
        <end position="495"/>
    </location>
</feature>
<evidence type="ECO:0000256" key="2">
    <source>
        <dbReference type="ARBA" id="ARBA00022448"/>
    </source>
</evidence>
<dbReference type="PROSITE" id="PS50850">
    <property type="entry name" value="MFS"/>
    <property type="match status" value="1"/>
</dbReference>
<dbReference type="Gene3D" id="1.20.1250.20">
    <property type="entry name" value="MFS general substrate transporter like domains"/>
    <property type="match status" value="2"/>
</dbReference>
<dbReference type="SUPFAM" id="SSF103473">
    <property type="entry name" value="MFS general substrate transporter"/>
    <property type="match status" value="1"/>
</dbReference>
<name>A0A316UV51_9BASI</name>
<feature type="transmembrane region" description="Helical" evidence="7">
    <location>
        <begin position="239"/>
        <end position="261"/>
    </location>
</feature>
<feature type="transmembrane region" description="Helical" evidence="7">
    <location>
        <begin position="471"/>
        <end position="490"/>
    </location>
</feature>
<dbReference type="FunFam" id="1.20.1250.20:FF:000034">
    <property type="entry name" value="MFS general substrate transporter"/>
    <property type="match status" value="1"/>
</dbReference>
<dbReference type="Proteomes" id="UP000245884">
    <property type="component" value="Unassembled WGS sequence"/>
</dbReference>
<dbReference type="AlphaFoldDB" id="A0A316UV51"/>
<evidence type="ECO:0000256" key="5">
    <source>
        <dbReference type="ARBA" id="ARBA00023136"/>
    </source>
</evidence>
<feature type="transmembrane region" description="Helical" evidence="7">
    <location>
        <begin position="406"/>
        <end position="426"/>
    </location>
</feature>
<keyword evidence="2" id="KW-0813">Transport</keyword>
<proteinExistence type="predicted"/>
<feature type="transmembrane region" description="Helical" evidence="7">
    <location>
        <begin position="348"/>
        <end position="368"/>
    </location>
</feature>
<dbReference type="Pfam" id="PF07690">
    <property type="entry name" value="MFS_1"/>
    <property type="match status" value="1"/>
</dbReference>
<dbReference type="InterPro" id="IPR036259">
    <property type="entry name" value="MFS_trans_sf"/>
</dbReference>
<evidence type="ECO:0000256" key="3">
    <source>
        <dbReference type="ARBA" id="ARBA00022692"/>
    </source>
</evidence>
<feature type="transmembrane region" description="Helical" evidence="7">
    <location>
        <begin position="438"/>
        <end position="459"/>
    </location>
</feature>
<feature type="transmembrane region" description="Helical" evidence="7">
    <location>
        <begin position="173"/>
        <end position="193"/>
    </location>
</feature>